<evidence type="ECO:0000259" key="2">
    <source>
        <dbReference type="Pfam" id="PF07589"/>
    </source>
</evidence>
<dbReference type="EMBL" id="POSP01000003">
    <property type="protein sequence ID" value="PND38347.1"/>
    <property type="molecule type" value="Genomic_DNA"/>
</dbReference>
<gene>
    <name evidence="3" type="ORF">C1O66_12970</name>
</gene>
<keyword evidence="4" id="KW-1185">Reference proteome</keyword>
<dbReference type="NCBIfam" id="NF038126">
    <property type="entry name" value="PEP_CTERM_FxDxF"/>
    <property type="match status" value="1"/>
</dbReference>
<dbReference type="Pfam" id="PF07589">
    <property type="entry name" value="PEP-CTERM"/>
    <property type="match status" value="1"/>
</dbReference>
<dbReference type="OrthoDB" id="8907342at2"/>
<proteinExistence type="predicted"/>
<feature type="signal peptide" evidence="1">
    <location>
        <begin position="1"/>
        <end position="28"/>
    </location>
</feature>
<sequence>MLMRKMMMNLNSVFAASVLAVCAGGASAATLSEASYFDGSTFVYEFGARQITAADAAGSFSFLLNASDFGFSSLLGSYAVSGDISGSRFQISEVKINGTAWVLGASGSNIDLGSLSFPDINSVEVTVSGARLGAGANFQGSLVLTPVPEPETYALLLAGLGVVGFVARRRKAV</sequence>
<keyword evidence="1" id="KW-0732">Signal</keyword>
<dbReference type="RefSeq" id="WP_102768266.1">
    <property type="nucleotide sequence ID" value="NZ_CP124551.1"/>
</dbReference>
<protein>
    <recommendedName>
        <fullName evidence="2">Ice-binding protein C-terminal domain-containing protein</fullName>
    </recommendedName>
</protein>
<name>A0A2N8KY10_9BURK</name>
<comment type="caution">
    <text evidence="3">The sequence shown here is derived from an EMBL/GenBank/DDBJ whole genome shotgun (WGS) entry which is preliminary data.</text>
</comment>
<dbReference type="InterPro" id="IPR013424">
    <property type="entry name" value="Ice-binding_C"/>
</dbReference>
<organism evidence="3 4">
    <name type="scientific">Kinneretia aquatilis</name>
    <dbReference type="NCBI Taxonomy" id="2070761"/>
    <lineage>
        <taxon>Bacteria</taxon>
        <taxon>Pseudomonadati</taxon>
        <taxon>Pseudomonadota</taxon>
        <taxon>Betaproteobacteria</taxon>
        <taxon>Burkholderiales</taxon>
        <taxon>Sphaerotilaceae</taxon>
        <taxon>Roseateles</taxon>
    </lineage>
</organism>
<evidence type="ECO:0000256" key="1">
    <source>
        <dbReference type="SAM" id="SignalP"/>
    </source>
</evidence>
<evidence type="ECO:0000313" key="4">
    <source>
        <dbReference type="Proteomes" id="UP000235916"/>
    </source>
</evidence>
<dbReference type="Proteomes" id="UP000235916">
    <property type="component" value="Unassembled WGS sequence"/>
</dbReference>
<dbReference type="NCBIfam" id="TIGR02595">
    <property type="entry name" value="PEP_CTERM"/>
    <property type="match status" value="1"/>
</dbReference>
<reference evidence="3 4" key="1">
    <citation type="submission" date="2018-01" db="EMBL/GenBank/DDBJ databases">
        <title>Draft genome sequence of Paucibacter aquatile CR182 isolated from freshwater of the Nakdong River.</title>
        <authorList>
            <person name="Choi A."/>
            <person name="Chung E.J."/>
        </authorList>
    </citation>
    <scope>NUCLEOTIDE SEQUENCE [LARGE SCALE GENOMIC DNA]</scope>
    <source>
        <strain evidence="3 4">CR182</strain>
    </source>
</reference>
<evidence type="ECO:0000313" key="3">
    <source>
        <dbReference type="EMBL" id="PND38347.1"/>
    </source>
</evidence>
<feature type="chain" id="PRO_5014763666" description="Ice-binding protein C-terminal domain-containing protein" evidence="1">
    <location>
        <begin position="29"/>
        <end position="173"/>
    </location>
</feature>
<feature type="domain" description="Ice-binding protein C-terminal" evidence="2">
    <location>
        <begin position="146"/>
        <end position="170"/>
    </location>
</feature>
<dbReference type="AlphaFoldDB" id="A0A2N8KY10"/>
<accession>A0A2N8KY10</accession>